<dbReference type="InterPro" id="IPR050133">
    <property type="entry name" value="NqrDE/RnfAE_oxidrdctase"/>
</dbReference>
<dbReference type="GO" id="GO:0012505">
    <property type="term" value="C:endomembrane system"/>
    <property type="evidence" value="ECO:0007669"/>
    <property type="project" value="UniProtKB-SubCell"/>
</dbReference>
<name>A0AA43RMZ5_9ACTN</name>
<evidence type="ECO:0000256" key="4">
    <source>
        <dbReference type="ARBA" id="ARBA00022967"/>
    </source>
</evidence>
<organism evidence="8 9">
    <name type="scientific">Phoenicibacter congonensis</name>
    <dbReference type="NCBI Taxonomy" id="1944646"/>
    <lineage>
        <taxon>Bacteria</taxon>
        <taxon>Bacillati</taxon>
        <taxon>Actinomycetota</taxon>
        <taxon>Coriobacteriia</taxon>
        <taxon>Eggerthellales</taxon>
        <taxon>Eggerthellaceae</taxon>
        <taxon>Phoenicibacter</taxon>
    </lineage>
</organism>
<keyword evidence="4" id="KW-1278">Translocase</keyword>
<keyword evidence="6 7" id="KW-0472">Membrane</keyword>
<dbReference type="PANTHER" id="PTHR30335">
    <property type="entry name" value="INTEGRAL MEMBRANE PROTEIN OF SOXR-REDUCING COMPLEX"/>
    <property type="match status" value="1"/>
</dbReference>
<dbReference type="Pfam" id="PF02508">
    <property type="entry name" value="Rnf-Nqr"/>
    <property type="match status" value="1"/>
</dbReference>
<proteinExistence type="predicted"/>
<feature type="transmembrane region" description="Helical" evidence="7">
    <location>
        <begin position="170"/>
        <end position="191"/>
    </location>
</feature>
<comment type="subcellular location">
    <subcellularLocation>
        <location evidence="1">Endomembrane system</location>
        <topology evidence="1">Multi-pass membrane protein</topology>
    </subcellularLocation>
</comment>
<evidence type="ECO:0000256" key="3">
    <source>
        <dbReference type="ARBA" id="ARBA00022692"/>
    </source>
</evidence>
<sequence length="197" mass="21684">MTYIAQFFAMMLTALFIENIIFTRALGTSWLLYLIKKPNELFRCTVLLTVITTLSGAIGYPLRGLAEQSEHSYILVPMMYILCIAVVYTGVYFFIKHVMPETFVNAEFNLGAAAFNCAVLGSLLVPSVGRMDFVSTVGYGLGMSLGFALAVIITGFGIERLQLCKVPKIFRGLPITLIYLGLLSLAFYGLVGHQLPT</sequence>
<dbReference type="PANTHER" id="PTHR30335:SF0">
    <property type="entry name" value="ION-TRANSLOCATING OXIDOREDUCTASE COMPLEX SUBUNIT A"/>
    <property type="match status" value="1"/>
</dbReference>
<accession>A0AA43RMZ5</accession>
<evidence type="ECO:0000313" key="9">
    <source>
        <dbReference type="Proteomes" id="UP001168575"/>
    </source>
</evidence>
<feature type="transmembrane region" description="Helical" evidence="7">
    <location>
        <begin position="41"/>
        <end position="62"/>
    </location>
</feature>
<evidence type="ECO:0000256" key="2">
    <source>
        <dbReference type="ARBA" id="ARBA00022448"/>
    </source>
</evidence>
<dbReference type="Proteomes" id="UP001168575">
    <property type="component" value="Unassembled WGS sequence"/>
</dbReference>
<keyword evidence="9" id="KW-1185">Reference proteome</keyword>
<keyword evidence="5 7" id="KW-1133">Transmembrane helix</keyword>
<feature type="transmembrane region" description="Helical" evidence="7">
    <location>
        <begin position="6"/>
        <end position="34"/>
    </location>
</feature>
<reference evidence="8" key="1">
    <citation type="submission" date="2023-07" db="EMBL/GenBank/DDBJ databases">
        <title>Between Cages and Wild: Unraveling the Impact of Captivity on Animal Microbiomes and Antimicrobial Resistance.</title>
        <authorList>
            <person name="Schmartz G.P."/>
            <person name="Rehner J."/>
            <person name="Schuff M.J."/>
            <person name="Becker S.L."/>
            <person name="Kravczyk M."/>
            <person name="Gurevich A."/>
            <person name="Francke R."/>
            <person name="Mueller R."/>
            <person name="Keller V."/>
            <person name="Keller A."/>
        </authorList>
    </citation>
    <scope>NUCLEOTIDE SEQUENCE</scope>
    <source>
        <strain evidence="8">S12M_St_49</strain>
    </source>
</reference>
<dbReference type="GO" id="GO:0005886">
    <property type="term" value="C:plasma membrane"/>
    <property type="evidence" value="ECO:0007669"/>
    <property type="project" value="TreeGrafter"/>
</dbReference>
<keyword evidence="2" id="KW-0813">Transport</keyword>
<feature type="transmembrane region" description="Helical" evidence="7">
    <location>
        <begin position="137"/>
        <end position="158"/>
    </location>
</feature>
<dbReference type="EMBL" id="JAUMVS010000270">
    <property type="protein sequence ID" value="MDO4842702.1"/>
    <property type="molecule type" value="Genomic_DNA"/>
</dbReference>
<evidence type="ECO:0000256" key="1">
    <source>
        <dbReference type="ARBA" id="ARBA00004127"/>
    </source>
</evidence>
<gene>
    <name evidence="8" type="ORF">Q3982_08520</name>
</gene>
<evidence type="ECO:0000256" key="7">
    <source>
        <dbReference type="SAM" id="Phobius"/>
    </source>
</evidence>
<dbReference type="AlphaFoldDB" id="A0AA43RMZ5"/>
<feature type="transmembrane region" description="Helical" evidence="7">
    <location>
        <begin position="74"/>
        <end position="95"/>
    </location>
</feature>
<dbReference type="InterPro" id="IPR003667">
    <property type="entry name" value="NqrDE/RnfAE"/>
</dbReference>
<evidence type="ECO:0000256" key="5">
    <source>
        <dbReference type="ARBA" id="ARBA00022989"/>
    </source>
</evidence>
<evidence type="ECO:0000313" key="8">
    <source>
        <dbReference type="EMBL" id="MDO4842702.1"/>
    </source>
</evidence>
<keyword evidence="3 7" id="KW-0812">Transmembrane</keyword>
<comment type="caution">
    <text evidence="8">The sequence shown here is derived from an EMBL/GenBank/DDBJ whole genome shotgun (WGS) entry which is preliminary data.</text>
</comment>
<protein>
    <submittedName>
        <fullName evidence="8">Rnf-Nqr domain containing protein</fullName>
    </submittedName>
</protein>
<dbReference type="PIRSF" id="PIRSF006102">
    <property type="entry name" value="NQR_DE"/>
    <property type="match status" value="1"/>
</dbReference>
<evidence type="ECO:0000256" key="6">
    <source>
        <dbReference type="ARBA" id="ARBA00023136"/>
    </source>
</evidence>
<feature type="transmembrane region" description="Helical" evidence="7">
    <location>
        <begin position="107"/>
        <end position="125"/>
    </location>
</feature>